<feature type="compositionally biased region" description="Basic and acidic residues" evidence="1">
    <location>
        <begin position="381"/>
        <end position="395"/>
    </location>
</feature>
<evidence type="ECO:0000313" key="2">
    <source>
        <dbReference type="EMBL" id="KAL3758864.1"/>
    </source>
</evidence>
<dbReference type="EMBL" id="JALLBG020000216">
    <property type="protein sequence ID" value="KAL3758864.1"/>
    <property type="molecule type" value="Genomic_DNA"/>
</dbReference>
<accession>A0ABD3M869</accession>
<keyword evidence="3" id="KW-1185">Reference proteome</keyword>
<feature type="region of interest" description="Disordered" evidence="1">
    <location>
        <begin position="143"/>
        <end position="167"/>
    </location>
</feature>
<comment type="caution">
    <text evidence="2">The sequence shown here is derived from an EMBL/GenBank/DDBJ whole genome shotgun (WGS) entry which is preliminary data.</text>
</comment>
<protein>
    <submittedName>
        <fullName evidence="2">Uncharacterized protein</fullName>
    </submittedName>
</protein>
<proteinExistence type="predicted"/>
<gene>
    <name evidence="2" type="ORF">ACHAWU_003136</name>
</gene>
<sequence>MKSSSPTTTHSSQSQPVFTQAHDFATQSFHSHVISVLQHVTVTTLHRLLSQRIRHYMQHSISHEQLSNNAISVEELLCRDNDEFPDLLTISTEDIRYCYTLTNRLGMKWASVLQRQGYSELAELTLSIVQRGNYLEPSIAAAVSPSTTDGDNDVDNNGSTNNCRPSNATHDFVSPYTALHALRRYPNDCNASGLPLKYLPAVDTDDDTHDEPMQKQPSGGGDAAKSAVKSKPPSSSSSSSSSSSARKVIQQIDTMVANGMTYWHYGWDAIEEAVLRNRKRIGYSKTGGHATTNSASATAISMTDADTTMNAMGNEEDDEVALPPAYEVDGEEGFIDNRNGGDGNCVGRNANEAVVDGSRVSKNSRKRGRSAEAWMANNNDGDDRVELEGEDHNGNDEDDNNQSNCKRGRPPSSIGTEVYHRDDILSELSLQERKQLIESTIHPPFPYETDMQCNMSADNEVMNGNDDGDTSFDEHTTLQPHHHAVICGALKDIGQIHLWEQTRNVSGTVLRDGNDATTQEEMTNPTQTTYGDRRGVLFGATEAQSLFQSQQQHQFQQRALGRAIKERLGRRVVSNAEHRAEYTQLATCSKVRWTEEGNDERTHHHLLEQSEASHKWIDMDLGECMIEVVDDKTELESVETKKNKVLLGFRSLEMALRM</sequence>
<dbReference type="Proteomes" id="UP001530293">
    <property type="component" value="Unassembled WGS sequence"/>
</dbReference>
<feature type="compositionally biased region" description="Low complexity" evidence="1">
    <location>
        <begin position="223"/>
        <end position="246"/>
    </location>
</feature>
<name>A0ABD3M869_9STRA</name>
<reference evidence="2 3" key="1">
    <citation type="submission" date="2024-10" db="EMBL/GenBank/DDBJ databases">
        <title>Updated reference genomes for cyclostephanoid diatoms.</title>
        <authorList>
            <person name="Roberts W.R."/>
            <person name="Alverson A.J."/>
        </authorList>
    </citation>
    <scope>NUCLEOTIDE SEQUENCE [LARGE SCALE GENOMIC DNA]</scope>
    <source>
        <strain evidence="2 3">AJA232-27</strain>
    </source>
</reference>
<dbReference type="AlphaFoldDB" id="A0ABD3M869"/>
<evidence type="ECO:0000256" key="1">
    <source>
        <dbReference type="SAM" id="MobiDB-lite"/>
    </source>
</evidence>
<feature type="region of interest" description="Disordered" evidence="1">
    <location>
        <begin position="200"/>
        <end position="246"/>
    </location>
</feature>
<feature type="region of interest" description="Disordered" evidence="1">
    <location>
        <begin position="356"/>
        <end position="417"/>
    </location>
</feature>
<organism evidence="2 3">
    <name type="scientific">Discostella pseudostelligera</name>
    <dbReference type="NCBI Taxonomy" id="259834"/>
    <lineage>
        <taxon>Eukaryota</taxon>
        <taxon>Sar</taxon>
        <taxon>Stramenopiles</taxon>
        <taxon>Ochrophyta</taxon>
        <taxon>Bacillariophyta</taxon>
        <taxon>Coscinodiscophyceae</taxon>
        <taxon>Thalassiosirophycidae</taxon>
        <taxon>Stephanodiscales</taxon>
        <taxon>Stephanodiscaceae</taxon>
        <taxon>Discostella</taxon>
    </lineage>
</organism>
<evidence type="ECO:0000313" key="3">
    <source>
        <dbReference type="Proteomes" id="UP001530293"/>
    </source>
</evidence>